<evidence type="ECO:0000313" key="20">
    <source>
        <dbReference type="EnsemblMetazoa" id="CapteP105072"/>
    </source>
</evidence>
<comment type="pathway">
    <text evidence="2">Isoprenoid biosynthesis; isopentenyl diphosphate biosynthesis via mevalonate pathway; isopentenyl diphosphate from (R)-mevalonate: step 2/3.</text>
</comment>
<evidence type="ECO:0000256" key="13">
    <source>
        <dbReference type="ARBA" id="ARBA00023011"/>
    </source>
</evidence>
<name>R7T4P3_CAPTE</name>
<accession>R7T4P3</accession>
<dbReference type="PIRSF" id="PIRSF036639">
    <property type="entry name" value="PMK_anim"/>
    <property type="match status" value="1"/>
</dbReference>
<dbReference type="PANTHER" id="PTHR13101">
    <property type="entry name" value="PHOSPHOMEVALONATE KINASE"/>
    <property type="match status" value="1"/>
</dbReference>
<dbReference type="GO" id="GO:0005829">
    <property type="term" value="C:cytosol"/>
    <property type="evidence" value="ECO:0007669"/>
    <property type="project" value="UniProtKB-SubCell"/>
</dbReference>
<dbReference type="FunCoup" id="R7T4P3">
    <property type="interactions" value="626"/>
</dbReference>
<evidence type="ECO:0000256" key="4">
    <source>
        <dbReference type="ARBA" id="ARBA00022490"/>
    </source>
</evidence>
<reference evidence="21" key="1">
    <citation type="submission" date="2012-12" db="EMBL/GenBank/DDBJ databases">
        <authorList>
            <person name="Hellsten U."/>
            <person name="Grimwood J."/>
            <person name="Chapman J.A."/>
            <person name="Shapiro H."/>
            <person name="Aerts A."/>
            <person name="Otillar R.P."/>
            <person name="Terry A.Y."/>
            <person name="Boore J.L."/>
            <person name="Simakov O."/>
            <person name="Marletaz F."/>
            <person name="Cho S.-J."/>
            <person name="Edsinger-Gonzales E."/>
            <person name="Havlak P."/>
            <person name="Kuo D.-H."/>
            <person name="Larsson T."/>
            <person name="Lv J."/>
            <person name="Arendt D."/>
            <person name="Savage R."/>
            <person name="Osoegawa K."/>
            <person name="de Jong P."/>
            <person name="Lindberg D.R."/>
            <person name="Seaver E.C."/>
            <person name="Weisblat D.A."/>
            <person name="Putnam N.H."/>
            <person name="Grigoriev I.V."/>
            <person name="Rokhsar D.S."/>
        </authorList>
    </citation>
    <scope>NUCLEOTIDE SEQUENCE</scope>
    <source>
        <strain evidence="21">I ESC-2004</strain>
    </source>
</reference>
<keyword evidence="9" id="KW-0418">Kinase</keyword>
<evidence type="ECO:0000313" key="19">
    <source>
        <dbReference type="EMBL" id="ELT87821.1"/>
    </source>
</evidence>
<dbReference type="SUPFAM" id="SSF52540">
    <property type="entry name" value="P-loop containing nucleoside triphosphate hydrolases"/>
    <property type="match status" value="1"/>
</dbReference>
<evidence type="ECO:0000256" key="8">
    <source>
        <dbReference type="ARBA" id="ARBA00022741"/>
    </source>
</evidence>
<evidence type="ECO:0000256" key="10">
    <source>
        <dbReference type="ARBA" id="ARBA00022778"/>
    </source>
</evidence>
<dbReference type="OrthoDB" id="2401875at2759"/>
<evidence type="ECO:0000256" key="1">
    <source>
        <dbReference type="ARBA" id="ARBA00004514"/>
    </source>
</evidence>
<proteinExistence type="predicted"/>
<dbReference type="FunFam" id="3.40.50.300:FF:001026">
    <property type="entry name" value="Phosphomevalonate kinase"/>
    <property type="match status" value="1"/>
</dbReference>
<feature type="binding site" evidence="18">
    <location>
        <position position="139"/>
    </location>
    <ligand>
        <name>ATP</name>
        <dbReference type="ChEBI" id="CHEBI:30616"/>
    </ligand>
</feature>
<dbReference type="EnsemblMetazoa" id="CapteT105072">
    <property type="protein sequence ID" value="CapteP105072"/>
    <property type="gene ID" value="CapteG105072"/>
</dbReference>
<evidence type="ECO:0000256" key="14">
    <source>
        <dbReference type="ARBA" id="ARBA00023098"/>
    </source>
</evidence>
<evidence type="ECO:0000256" key="12">
    <source>
        <dbReference type="ARBA" id="ARBA00022955"/>
    </source>
</evidence>
<keyword evidence="7" id="KW-0808">Transferase</keyword>
<keyword evidence="6" id="KW-0153">Cholesterol metabolism</keyword>
<protein>
    <recommendedName>
        <fullName evidence="17">Phosphomevalonate kinase</fullName>
        <ecNumber evidence="3">2.7.4.2</ecNumber>
    </recommendedName>
</protein>
<evidence type="ECO:0000256" key="6">
    <source>
        <dbReference type="ARBA" id="ARBA00022548"/>
    </source>
</evidence>
<evidence type="ECO:0000256" key="2">
    <source>
        <dbReference type="ARBA" id="ARBA00005017"/>
    </source>
</evidence>
<dbReference type="HOGENOM" id="CLU_092097_0_0_1"/>
<evidence type="ECO:0000256" key="7">
    <source>
        <dbReference type="ARBA" id="ARBA00022679"/>
    </source>
</evidence>
<keyword evidence="4" id="KW-0963">Cytoplasm</keyword>
<evidence type="ECO:0000256" key="11">
    <source>
        <dbReference type="ARBA" id="ARBA00022840"/>
    </source>
</evidence>
<dbReference type="InterPro" id="IPR005919">
    <property type="entry name" value="Pmev_kin_anim"/>
</dbReference>
<keyword evidence="21" id="KW-1185">Reference proteome</keyword>
<dbReference type="GO" id="GO:0004631">
    <property type="term" value="F:phosphomevalonate kinase activity"/>
    <property type="evidence" value="ECO:0007669"/>
    <property type="project" value="UniProtKB-EC"/>
</dbReference>
<keyword evidence="14" id="KW-0443">Lipid metabolism</keyword>
<evidence type="ECO:0000256" key="9">
    <source>
        <dbReference type="ARBA" id="ARBA00022777"/>
    </source>
</evidence>
<dbReference type="UniPathway" id="UPA00057">
    <property type="reaction ID" value="UER00099"/>
</dbReference>
<evidence type="ECO:0000313" key="21">
    <source>
        <dbReference type="Proteomes" id="UP000014760"/>
    </source>
</evidence>
<keyword evidence="12" id="KW-0752">Steroid biosynthesis</keyword>
<sequence>MAQCPVEILIFSGKRKSGKDYVTDIIKERLSGVCSVLRLSGPLKAQYAQDHNLDLSRLLDATEYKEKYRADMIAWGESKRSADPGYFCRIICTGPGSEKPIWIISDARRRTDVEYYQTEYPGQVKTVRVEADESVRRDRGWVFTSGVDDAESECDLDETNFDLVITNNGDSELLENALTDLIEDIRSKLAV</sequence>
<evidence type="ECO:0000256" key="18">
    <source>
        <dbReference type="PIRSR" id="PIRSR036639-1"/>
    </source>
</evidence>
<keyword evidence="15" id="KW-1207">Sterol metabolism</keyword>
<reference evidence="19 21" key="2">
    <citation type="journal article" date="2013" name="Nature">
        <title>Insights into bilaterian evolution from three spiralian genomes.</title>
        <authorList>
            <person name="Simakov O."/>
            <person name="Marletaz F."/>
            <person name="Cho S.J."/>
            <person name="Edsinger-Gonzales E."/>
            <person name="Havlak P."/>
            <person name="Hellsten U."/>
            <person name="Kuo D.H."/>
            <person name="Larsson T."/>
            <person name="Lv J."/>
            <person name="Arendt D."/>
            <person name="Savage R."/>
            <person name="Osoegawa K."/>
            <person name="de Jong P."/>
            <person name="Grimwood J."/>
            <person name="Chapman J.A."/>
            <person name="Shapiro H."/>
            <person name="Aerts A."/>
            <person name="Otillar R.P."/>
            <person name="Terry A.Y."/>
            <person name="Boore J.L."/>
            <person name="Grigoriev I.V."/>
            <person name="Lindberg D.R."/>
            <person name="Seaver E.C."/>
            <person name="Weisblat D.A."/>
            <person name="Putnam N.H."/>
            <person name="Rokhsar D.S."/>
        </authorList>
    </citation>
    <scope>NUCLEOTIDE SEQUENCE</scope>
    <source>
        <strain evidence="19 21">I ESC-2004</strain>
    </source>
</reference>
<dbReference type="GO" id="GO:0005524">
    <property type="term" value="F:ATP binding"/>
    <property type="evidence" value="ECO:0007669"/>
    <property type="project" value="UniProtKB-KW"/>
</dbReference>
<dbReference type="STRING" id="283909.R7T4P3"/>
<keyword evidence="13" id="KW-0756">Sterol biosynthesis</keyword>
<reference evidence="20" key="3">
    <citation type="submission" date="2015-06" db="UniProtKB">
        <authorList>
            <consortium name="EnsemblMetazoa"/>
        </authorList>
    </citation>
    <scope>IDENTIFICATION</scope>
</reference>
<keyword evidence="5" id="KW-0444">Lipid biosynthesis</keyword>
<keyword evidence="16" id="KW-0753">Steroid metabolism</keyword>
<keyword evidence="8 18" id="KW-0547">Nucleotide-binding</keyword>
<keyword evidence="11 18" id="KW-0067">ATP-binding</keyword>
<evidence type="ECO:0000256" key="17">
    <source>
        <dbReference type="ARBA" id="ARBA00034549"/>
    </source>
</evidence>
<dbReference type="InterPro" id="IPR027417">
    <property type="entry name" value="P-loop_NTPase"/>
</dbReference>
<comment type="subcellular location">
    <subcellularLocation>
        <location evidence="1">Cytoplasm</location>
        <location evidence="1">Cytosol</location>
    </subcellularLocation>
</comment>
<evidence type="ECO:0000256" key="15">
    <source>
        <dbReference type="ARBA" id="ARBA00023166"/>
    </source>
</evidence>
<gene>
    <name evidence="19" type="ORF">CAPTEDRAFT_105072</name>
</gene>
<evidence type="ECO:0000256" key="16">
    <source>
        <dbReference type="ARBA" id="ARBA00023221"/>
    </source>
</evidence>
<dbReference type="PANTHER" id="PTHR13101:SF1">
    <property type="entry name" value="PHOSPHOMEVALONATE KINASE"/>
    <property type="match status" value="1"/>
</dbReference>
<dbReference type="EC" id="2.7.4.2" evidence="3"/>
<dbReference type="OMA" id="YGFFCRA"/>
<dbReference type="EMBL" id="AMQN01015667">
    <property type="status" value="NOT_ANNOTATED_CDS"/>
    <property type="molecule type" value="Genomic_DNA"/>
</dbReference>
<dbReference type="Gene3D" id="3.40.50.300">
    <property type="entry name" value="P-loop containing nucleotide triphosphate hydrolases"/>
    <property type="match status" value="1"/>
</dbReference>
<evidence type="ECO:0000256" key="5">
    <source>
        <dbReference type="ARBA" id="ARBA00022516"/>
    </source>
</evidence>
<dbReference type="EMBL" id="KB312129">
    <property type="protein sequence ID" value="ELT87821.1"/>
    <property type="molecule type" value="Genomic_DNA"/>
</dbReference>
<dbReference type="GO" id="GO:0019287">
    <property type="term" value="P:isopentenyl diphosphate biosynthetic process, mevalonate pathway"/>
    <property type="evidence" value="ECO:0007669"/>
    <property type="project" value="UniProtKB-UniPathway"/>
</dbReference>
<evidence type="ECO:0000256" key="3">
    <source>
        <dbReference type="ARBA" id="ARBA00012958"/>
    </source>
</evidence>
<keyword evidence="10" id="KW-0152">Cholesterol biosynthesis</keyword>
<dbReference type="AlphaFoldDB" id="R7T4P3"/>
<feature type="binding site" evidence="18">
    <location>
        <position position="167"/>
    </location>
    <ligand>
        <name>substrate</name>
    </ligand>
</feature>
<dbReference type="Pfam" id="PF04275">
    <property type="entry name" value="P-mevalo_kinase"/>
    <property type="match status" value="1"/>
</dbReference>
<dbReference type="NCBIfam" id="TIGR01223">
    <property type="entry name" value="Pmev_kin_anim"/>
    <property type="match status" value="1"/>
</dbReference>
<dbReference type="Proteomes" id="UP000014760">
    <property type="component" value="Unassembled WGS sequence"/>
</dbReference>
<organism evidence="19">
    <name type="scientific">Capitella teleta</name>
    <name type="common">Polychaete worm</name>
    <dbReference type="NCBI Taxonomy" id="283909"/>
    <lineage>
        <taxon>Eukaryota</taxon>
        <taxon>Metazoa</taxon>
        <taxon>Spiralia</taxon>
        <taxon>Lophotrochozoa</taxon>
        <taxon>Annelida</taxon>
        <taxon>Polychaeta</taxon>
        <taxon>Sedentaria</taxon>
        <taxon>Scolecida</taxon>
        <taxon>Capitellidae</taxon>
        <taxon>Capitella</taxon>
    </lineage>
</organism>
<dbReference type="GO" id="GO:0006695">
    <property type="term" value="P:cholesterol biosynthetic process"/>
    <property type="evidence" value="ECO:0007669"/>
    <property type="project" value="UniProtKB-KW"/>
</dbReference>
<feature type="binding site" evidence="18">
    <location>
        <begin position="14"/>
        <end position="20"/>
    </location>
    <ligand>
        <name>ATP</name>
        <dbReference type="ChEBI" id="CHEBI:30616"/>
    </ligand>
</feature>